<dbReference type="EMBL" id="JAUMKJ010000099">
    <property type="protein sequence ID" value="MDO3682095.1"/>
    <property type="molecule type" value="Genomic_DNA"/>
</dbReference>
<protein>
    <submittedName>
        <fullName evidence="1">Uncharacterized protein</fullName>
    </submittedName>
</protein>
<dbReference type="RefSeq" id="WP_302881556.1">
    <property type="nucleotide sequence ID" value="NZ_JAUMKJ010000099.1"/>
</dbReference>
<gene>
    <name evidence="1" type="ORF">Q3C12_34430</name>
</gene>
<accession>A0ABT8VM82</accession>
<keyword evidence="2" id="KW-1185">Reference proteome</keyword>
<proteinExistence type="predicted"/>
<dbReference type="Proteomes" id="UP001168883">
    <property type="component" value="Unassembled WGS sequence"/>
</dbReference>
<name>A0ABT8VM82_9BACL</name>
<evidence type="ECO:0000313" key="1">
    <source>
        <dbReference type="EMBL" id="MDO3682095.1"/>
    </source>
</evidence>
<organism evidence="1 2">
    <name type="scientific">Paenibacillus ehimensis</name>
    <dbReference type="NCBI Taxonomy" id="79264"/>
    <lineage>
        <taxon>Bacteria</taxon>
        <taxon>Bacillati</taxon>
        <taxon>Bacillota</taxon>
        <taxon>Bacilli</taxon>
        <taxon>Bacillales</taxon>
        <taxon>Paenibacillaceae</taxon>
        <taxon>Paenibacillus</taxon>
    </lineage>
</organism>
<reference evidence="1" key="1">
    <citation type="submission" date="2023-07" db="EMBL/GenBank/DDBJ databases">
        <authorList>
            <person name="Aktuganov G."/>
            <person name="Boyko T."/>
            <person name="Delegan Y."/>
            <person name="Galimzianova N."/>
            <person name="Gilvanova E."/>
            <person name="Korobov V."/>
            <person name="Kuzmina L."/>
            <person name="Melentiev A."/>
            <person name="Milman P."/>
            <person name="Ryabova A."/>
            <person name="Stupak E."/>
            <person name="Yasakov T."/>
            <person name="Zharikova N."/>
            <person name="Zhurenko E."/>
        </authorList>
    </citation>
    <scope>NUCLEOTIDE SEQUENCE</scope>
    <source>
        <strain evidence="1">IB-739</strain>
    </source>
</reference>
<comment type="caution">
    <text evidence="1">The sequence shown here is derived from an EMBL/GenBank/DDBJ whole genome shotgun (WGS) entry which is preliminary data.</text>
</comment>
<sequence>MENAKVPMANVITQEFLFKGEMSGTSKKSGNPYRSIELHDPNSLENMSFFLDPGNSVNTTGIQFRDKVFAEFAMEFRFGKLQPILKNLKKA</sequence>
<evidence type="ECO:0000313" key="2">
    <source>
        <dbReference type="Proteomes" id="UP001168883"/>
    </source>
</evidence>